<dbReference type="Proteomes" id="UP001176521">
    <property type="component" value="Unassembled WGS sequence"/>
</dbReference>
<evidence type="ECO:0000256" key="1">
    <source>
        <dbReference type="ARBA" id="ARBA00004123"/>
    </source>
</evidence>
<evidence type="ECO:0000256" key="11">
    <source>
        <dbReference type="SAM" id="MobiDB-lite"/>
    </source>
</evidence>
<dbReference type="InterPro" id="IPR022656">
    <property type="entry name" value="XPA_C"/>
</dbReference>
<dbReference type="CDD" id="cd21077">
    <property type="entry name" value="DBD_Rad14"/>
    <property type="match status" value="1"/>
</dbReference>
<dbReference type="AlphaFoldDB" id="A0AAN6G7S5"/>
<reference evidence="13" key="1">
    <citation type="journal article" date="2023" name="PhytoFront">
        <title>Draft Genome Resources of Seven Strains of Tilletia horrida, Causal Agent of Kernel Smut of Rice.</title>
        <authorList>
            <person name="Khanal S."/>
            <person name="Antony Babu S."/>
            <person name="Zhou X.G."/>
        </authorList>
    </citation>
    <scope>NUCLEOTIDE SEQUENCE</scope>
    <source>
        <strain evidence="13">TX3</strain>
    </source>
</reference>
<comment type="subcellular location">
    <subcellularLocation>
        <location evidence="1">Nucleus</location>
    </subcellularLocation>
</comment>
<keyword evidence="6" id="KW-0862">Zinc</keyword>
<dbReference type="NCBIfam" id="TIGR00598">
    <property type="entry name" value="rad14"/>
    <property type="match status" value="1"/>
</dbReference>
<feature type="compositionally biased region" description="Polar residues" evidence="11">
    <location>
        <begin position="33"/>
        <end position="44"/>
    </location>
</feature>
<feature type="compositionally biased region" description="Low complexity" evidence="11">
    <location>
        <begin position="7"/>
        <end position="28"/>
    </location>
</feature>
<evidence type="ECO:0000256" key="7">
    <source>
        <dbReference type="ARBA" id="ARBA00023125"/>
    </source>
</evidence>
<dbReference type="GO" id="GO:0070914">
    <property type="term" value="P:UV-damage excision repair"/>
    <property type="evidence" value="ECO:0007669"/>
    <property type="project" value="TreeGrafter"/>
</dbReference>
<comment type="similarity">
    <text evidence="2">Belongs to the XPA family.</text>
</comment>
<evidence type="ECO:0000256" key="8">
    <source>
        <dbReference type="ARBA" id="ARBA00023204"/>
    </source>
</evidence>
<dbReference type="GO" id="GO:0000715">
    <property type="term" value="P:nucleotide-excision repair, DNA damage recognition"/>
    <property type="evidence" value="ECO:0007669"/>
    <property type="project" value="TreeGrafter"/>
</dbReference>
<gene>
    <name evidence="13" type="primary">RAD14</name>
    <name evidence="13" type="ORF">OC842_005536</name>
</gene>
<dbReference type="InterPro" id="IPR022658">
    <property type="entry name" value="XPA_CS"/>
</dbReference>
<evidence type="ECO:0000256" key="3">
    <source>
        <dbReference type="ARBA" id="ARBA00022723"/>
    </source>
</evidence>
<dbReference type="SUPFAM" id="SSF46955">
    <property type="entry name" value="Putative DNA-binding domain"/>
    <property type="match status" value="1"/>
</dbReference>
<dbReference type="GO" id="GO:0003684">
    <property type="term" value="F:damaged DNA binding"/>
    <property type="evidence" value="ECO:0007669"/>
    <property type="project" value="InterPro"/>
</dbReference>
<proteinExistence type="inferred from homology"/>
<organism evidence="13 14">
    <name type="scientific">Tilletia horrida</name>
    <dbReference type="NCBI Taxonomy" id="155126"/>
    <lineage>
        <taxon>Eukaryota</taxon>
        <taxon>Fungi</taxon>
        <taxon>Dikarya</taxon>
        <taxon>Basidiomycota</taxon>
        <taxon>Ustilaginomycotina</taxon>
        <taxon>Exobasidiomycetes</taxon>
        <taxon>Tilletiales</taxon>
        <taxon>Tilletiaceae</taxon>
        <taxon>Tilletia</taxon>
    </lineage>
</organism>
<evidence type="ECO:0000313" key="14">
    <source>
        <dbReference type="Proteomes" id="UP001176521"/>
    </source>
</evidence>
<dbReference type="PANTHER" id="PTHR10142:SF0">
    <property type="entry name" value="DNA REPAIR PROTEIN COMPLEMENTING XP-A CELLS"/>
    <property type="match status" value="1"/>
</dbReference>
<evidence type="ECO:0000256" key="5">
    <source>
        <dbReference type="ARBA" id="ARBA00022771"/>
    </source>
</evidence>
<accession>A0AAN6G7S5</accession>
<evidence type="ECO:0000256" key="6">
    <source>
        <dbReference type="ARBA" id="ARBA00022833"/>
    </source>
</evidence>
<evidence type="ECO:0000256" key="4">
    <source>
        <dbReference type="ARBA" id="ARBA00022763"/>
    </source>
</evidence>
<name>A0AAN6G7S5_9BASI</name>
<dbReference type="GO" id="GO:0000110">
    <property type="term" value="C:nucleotide-excision repair factor 1 complex"/>
    <property type="evidence" value="ECO:0007669"/>
    <property type="project" value="TreeGrafter"/>
</dbReference>
<dbReference type="FunFam" id="3.90.530.10:FF:000003">
    <property type="entry name" value="Dna repair rad14 protein"/>
    <property type="match status" value="1"/>
</dbReference>
<evidence type="ECO:0000259" key="12">
    <source>
        <dbReference type="Pfam" id="PF05181"/>
    </source>
</evidence>
<dbReference type="EMBL" id="JAPDMQ010000403">
    <property type="protein sequence ID" value="KAK0525339.1"/>
    <property type="molecule type" value="Genomic_DNA"/>
</dbReference>
<evidence type="ECO:0000256" key="10">
    <source>
        <dbReference type="ARBA" id="ARBA00072989"/>
    </source>
</evidence>
<keyword evidence="5" id="KW-0863">Zinc-finger</keyword>
<keyword evidence="7" id="KW-0238">DNA-binding</keyword>
<dbReference type="InterPro" id="IPR037129">
    <property type="entry name" value="XPA_sf"/>
</dbReference>
<evidence type="ECO:0000256" key="9">
    <source>
        <dbReference type="ARBA" id="ARBA00023242"/>
    </source>
</evidence>
<keyword evidence="3" id="KW-0479">Metal-binding</keyword>
<evidence type="ECO:0000313" key="13">
    <source>
        <dbReference type="EMBL" id="KAK0525339.1"/>
    </source>
</evidence>
<sequence>MTPTPGPSRSARAGGGSFSASAAAGPSSMRDIPSTSRNANQEPSSAGGFYHRGVKRKQPPPPSHGAEDPNAPLPRDKSLGQYIEFDLSKVRNSKGGFLVEDEDGPGGKAAKTVEELRKERERQMQRMEQEQDPGIILDSSKQPRCEVCNSIEVDDQFRRIFGVLVCKTCMKADPDRFSLLTKTEVKEDYLLTDSELRDPELLPHLLRPNPHKATYSNMMLFLRCQVEAYAFGPKRWGSAEELDAEFARRQEAKAKRRGKKFADDMRALRKRTRDETIARRNQEVAHEHSWVDVPGEVGKQECETCGQEIEVEEF</sequence>
<dbReference type="GO" id="GO:0006284">
    <property type="term" value="P:base-excision repair"/>
    <property type="evidence" value="ECO:0007669"/>
    <property type="project" value="TreeGrafter"/>
</dbReference>
<evidence type="ECO:0000256" key="2">
    <source>
        <dbReference type="ARBA" id="ARBA00005548"/>
    </source>
</evidence>
<dbReference type="GO" id="GO:1901255">
    <property type="term" value="P:nucleotide-excision repair involved in interstrand cross-link repair"/>
    <property type="evidence" value="ECO:0007669"/>
    <property type="project" value="TreeGrafter"/>
</dbReference>
<dbReference type="InterPro" id="IPR009061">
    <property type="entry name" value="DNA-bd_dom_put_sf"/>
</dbReference>
<dbReference type="PANTHER" id="PTHR10142">
    <property type="entry name" value="DNA REPAIR PROTEIN COMPLEMENTING XP-A CELLS"/>
    <property type="match status" value="1"/>
</dbReference>
<dbReference type="InterPro" id="IPR000465">
    <property type="entry name" value="XPA/RAD14"/>
</dbReference>
<dbReference type="Pfam" id="PF05181">
    <property type="entry name" value="XPA_C"/>
    <property type="match status" value="1"/>
</dbReference>
<feature type="domain" description="XPA C-terminal" evidence="12">
    <location>
        <begin position="177"/>
        <end position="226"/>
    </location>
</feature>
<feature type="region of interest" description="Disordered" evidence="11">
    <location>
        <begin position="1"/>
        <end position="84"/>
    </location>
</feature>
<keyword evidence="9" id="KW-0539">Nucleus</keyword>
<keyword evidence="4" id="KW-0227">DNA damage</keyword>
<protein>
    <recommendedName>
        <fullName evidence="10">DNA repair protein RAD14</fullName>
    </recommendedName>
</protein>
<keyword evidence="8" id="KW-0234">DNA repair</keyword>
<dbReference type="Gene3D" id="3.90.530.10">
    <property type="entry name" value="XPA C-terminal domain"/>
    <property type="match status" value="1"/>
</dbReference>
<dbReference type="GO" id="GO:0008270">
    <property type="term" value="F:zinc ion binding"/>
    <property type="evidence" value="ECO:0007669"/>
    <property type="project" value="UniProtKB-KW"/>
</dbReference>
<comment type="caution">
    <text evidence="13">The sequence shown here is derived from an EMBL/GenBank/DDBJ whole genome shotgun (WGS) entry which is preliminary data.</text>
</comment>
<keyword evidence="14" id="KW-1185">Reference proteome</keyword>
<dbReference type="PROSITE" id="PS00753">
    <property type="entry name" value="XPA_2"/>
    <property type="match status" value="1"/>
</dbReference>